<reference evidence="4 5" key="1">
    <citation type="journal article" date="2019" name="Sci. Rep.">
        <title>A high-quality genome of Eragrostis curvula grass provides insights into Poaceae evolution and supports new strategies to enhance forage quality.</title>
        <authorList>
            <person name="Carballo J."/>
            <person name="Santos B.A.C.M."/>
            <person name="Zappacosta D."/>
            <person name="Garbus I."/>
            <person name="Selva J.P."/>
            <person name="Gallo C.A."/>
            <person name="Diaz A."/>
            <person name="Albertini E."/>
            <person name="Caccamo M."/>
            <person name="Echenique V."/>
        </authorList>
    </citation>
    <scope>NUCLEOTIDE SEQUENCE [LARGE SCALE GENOMIC DNA]</scope>
    <source>
        <strain evidence="5">cv. Victoria</strain>
        <tissue evidence="4">Leaf</tissue>
    </source>
</reference>
<dbReference type="InterPro" id="IPR001878">
    <property type="entry name" value="Znf_CCHC"/>
</dbReference>
<keyword evidence="1" id="KW-0862">Zinc</keyword>
<dbReference type="GO" id="GO:0003676">
    <property type="term" value="F:nucleic acid binding"/>
    <property type="evidence" value="ECO:0007669"/>
    <property type="project" value="InterPro"/>
</dbReference>
<protein>
    <recommendedName>
        <fullName evidence="3">CCHC-type domain-containing protein</fullName>
    </recommendedName>
</protein>
<sequence>MAPKKPPCLAGDPPDRDRTVDAIAGAGVEQTVKTAEVPTARTSASALEEEQVAEHTVQMVNQNSKGGLYQRPASSTSTGKRMIPYKGHGEEEPVEDGWMGEEEEDAEDDDEEDVETFDVTYELLPHVCFNCGCMGHGDRECQNAKHKFKGYTYSEALRASPFKKTENRKKTVAAMSNPAVARGLFYDNPLMQQRTRMRQESGGAWRRGHSAADEESRGSHDGRENEAHAEVPEVNSELAAGVANMQVDKTLILAALDPTERTLLGNNHAGHATKSEDKKQLATSSSSQKHDSDRNWKNAKKLSRSEADAATTVPVKQAIANFNRALVLAASCKAAGQGDVQMPPVSPLGKRGAAHDVTQSPAIGDDVEASDHPVLLTALWKNWNVRNDLTHGGPAFCVDGAVAAIETMLDNWENRHLKADDPKGKRVKGMAA</sequence>
<organism evidence="4 5">
    <name type="scientific">Eragrostis curvula</name>
    <name type="common">weeping love grass</name>
    <dbReference type="NCBI Taxonomy" id="38414"/>
    <lineage>
        <taxon>Eukaryota</taxon>
        <taxon>Viridiplantae</taxon>
        <taxon>Streptophyta</taxon>
        <taxon>Embryophyta</taxon>
        <taxon>Tracheophyta</taxon>
        <taxon>Spermatophyta</taxon>
        <taxon>Magnoliopsida</taxon>
        <taxon>Liliopsida</taxon>
        <taxon>Poales</taxon>
        <taxon>Poaceae</taxon>
        <taxon>PACMAD clade</taxon>
        <taxon>Chloridoideae</taxon>
        <taxon>Eragrostideae</taxon>
        <taxon>Eragrostidinae</taxon>
        <taxon>Eragrostis</taxon>
    </lineage>
</organism>
<keyword evidence="1" id="KW-0863">Zinc-finger</keyword>
<gene>
    <name evidence="4" type="ORF">EJB05_09328</name>
</gene>
<dbReference type="PROSITE" id="PS50158">
    <property type="entry name" value="ZF_CCHC"/>
    <property type="match status" value="1"/>
</dbReference>
<evidence type="ECO:0000313" key="4">
    <source>
        <dbReference type="EMBL" id="TVU42904.1"/>
    </source>
</evidence>
<keyword evidence="5" id="KW-1185">Reference proteome</keyword>
<comment type="caution">
    <text evidence="4">The sequence shown here is derived from an EMBL/GenBank/DDBJ whole genome shotgun (WGS) entry which is preliminary data.</text>
</comment>
<feature type="non-terminal residue" evidence="4">
    <location>
        <position position="1"/>
    </location>
</feature>
<accession>A0A5J9W658</accession>
<dbReference type="GO" id="GO:0008270">
    <property type="term" value="F:zinc ion binding"/>
    <property type="evidence" value="ECO:0007669"/>
    <property type="project" value="UniProtKB-KW"/>
</dbReference>
<evidence type="ECO:0000259" key="3">
    <source>
        <dbReference type="PROSITE" id="PS50158"/>
    </source>
</evidence>
<feature type="compositionally biased region" description="Basic and acidic residues" evidence="2">
    <location>
        <begin position="210"/>
        <end position="231"/>
    </location>
</feature>
<dbReference type="EMBL" id="RWGY01000005">
    <property type="protein sequence ID" value="TVU42904.1"/>
    <property type="molecule type" value="Genomic_DNA"/>
</dbReference>
<keyword evidence="1" id="KW-0479">Metal-binding</keyword>
<evidence type="ECO:0000256" key="2">
    <source>
        <dbReference type="SAM" id="MobiDB-lite"/>
    </source>
</evidence>
<dbReference type="Proteomes" id="UP000324897">
    <property type="component" value="Unassembled WGS sequence"/>
</dbReference>
<dbReference type="AlphaFoldDB" id="A0A5J9W658"/>
<evidence type="ECO:0000313" key="5">
    <source>
        <dbReference type="Proteomes" id="UP000324897"/>
    </source>
</evidence>
<name>A0A5J9W658_9POAL</name>
<evidence type="ECO:0000256" key="1">
    <source>
        <dbReference type="PROSITE-ProRule" id="PRU00047"/>
    </source>
</evidence>
<feature type="compositionally biased region" description="Acidic residues" evidence="2">
    <location>
        <begin position="92"/>
        <end position="110"/>
    </location>
</feature>
<feature type="region of interest" description="Disordered" evidence="2">
    <location>
        <begin position="196"/>
        <end position="231"/>
    </location>
</feature>
<proteinExistence type="predicted"/>
<feature type="region of interest" description="Disordered" evidence="2">
    <location>
        <begin position="60"/>
        <end position="110"/>
    </location>
</feature>
<feature type="region of interest" description="Disordered" evidence="2">
    <location>
        <begin position="263"/>
        <end position="310"/>
    </location>
</feature>
<feature type="domain" description="CCHC-type" evidence="3">
    <location>
        <begin position="128"/>
        <end position="143"/>
    </location>
</feature>
<dbReference type="Gramene" id="TVU42904">
    <property type="protein sequence ID" value="TVU42904"/>
    <property type="gene ID" value="EJB05_09328"/>
</dbReference>